<dbReference type="InterPro" id="IPR053828">
    <property type="entry name" value="Nucleosidase_C"/>
</dbReference>
<keyword evidence="5" id="KW-1185">Reference proteome</keyword>
<evidence type="ECO:0000313" key="4">
    <source>
        <dbReference type="EMBL" id="KAK7055300.1"/>
    </source>
</evidence>
<dbReference type="Pfam" id="PF21953">
    <property type="entry name" value="NadN_nucleosid_C"/>
    <property type="match status" value="1"/>
</dbReference>
<feature type="domain" description="Putative 5'-nucleotidase C-terminal" evidence="3">
    <location>
        <begin position="396"/>
        <end position="596"/>
    </location>
</feature>
<dbReference type="GO" id="GO:0016787">
    <property type="term" value="F:hydrolase activity"/>
    <property type="evidence" value="ECO:0007669"/>
    <property type="project" value="InterPro"/>
</dbReference>
<sequence>MRLLGLVFAGALSYMARAAETDSQWVANLPKSSQRPSPPSRPLQWGDINVISTTDTHGSWDTNTIRSPSRIIEDCSATWGDYAAFVTHMKELAEEKDVDLLLVDSGDLHDGTGLSDGFPPGGVDAQDVRSLNPTSLYSTFDSTSLQSNEFFKQIPYDVLAIGNHELYTYANTYDMHMNFGKHFQGRYLSSNVNITVFDASNQSVSVPVGSRFRKFKTRKNRSVTAFGVLFDFAGSDVNTTVQRVEDMIHEPWFLDAIAEEPDVFLLIGHMSVARDRWPVVFNAIREVHPTTPILIFGGHFHIRDCLQLDQRSMSLASGRYMETLGWMSLNLDKPGSTAPINFSRRYLDTNLVTYQYHTNRNASTFGTVQGQNITQGLLELEERFGLKYQYGVAPRDYTMNRSPYPSNGSIMTMIVEDAAPTALALNTTRAGIPSLLIISSGSQRFDIYKGPFTKNDQLTASPFVNQYIYIPDVPFDAAIRVLPELNRAGAERLWATKSEDGEESLQARVVRLEREVETGYMTWLEDMHRRYHERPQMREEEGLTLGYACPGEGDDTPHIPLPAYRLPDFIGSRVPDLSGDAPIDLIFVDFIEAQVIRTLNEVQTARVYSRADAGVYSDVKSNEVLGLYASVAWN</sequence>
<dbReference type="Pfam" id="PF00149">
    <property type="entry name" value="Metallophos"/>
    <property type="match status" value="1"/>
</dbReference>
<evidence type="ECO:0000259" key="3">
    <source>
        <dbReference type="Pfam" id="PF21953"/>
    </source>
</evidence>
<evidence type="ECO:0000313" key="5">
    <source>
        <dbReference type="Proteomes" id="UP001362999"/>
    </source>
</evidence>
<dbReference type="PANTHER" id="PTHR11575">
    <property type="entry name" value="5'-NUCLEOTIDASE-RELATED"/>
    <property type="match status" value="1"/>
</dbReference>
<reference evidence="4 5" key="1">
    <citation type="journal article" date="2024" name="J Genomics">
        <title>Draft genome sequencing and assembly of Favolaschia claudopus CIRM-BRFM 2984 isolated from oak limbs.</title>
        <authorList>
            <person name="Navarro D."/>
            <person name="Drula E."/>
            <person name="Chaduli D."/>
            <person name="Cazenave R."/>
            <person name="Ahrendt S."/>
            <person name="Wang J."/>
            <person name="Lipzen A."/>
            <person name="Daum C."/>
            <person name="Barry K."/>
            <person name="Grigoriev I.V."/>
            <person name="Favel A."/>
            <person name="Rosso M.N."/>
            <person name="Martin F."/>
        </authorList>
    </citation>
    <scope>NUCLEOTIDE SEQUENCE [LARGE SCALE GENOMIC DNA]</scope>
    <source>
        <strain evidence="4 5">CIRM-BRFM 2984</strain>
    </source>
</reference>
<evidence type="ECO:0000259" key="2">
    <source>
        <dbReference type="Pfam" id="PF00149"/>
    </source>
</evidence>
<dbReference type="EMBL" id="JAWWNJ010000005">
    <property type="protein sequence ID" value="KAK7055300.1"/>
    <property type="molecule type" value="Genomic_DNA"/>
</dbReference>
<dbReference type="GO" id="GO:0009166">
    <property type="term" value="P:nucleotide catabolic process"/>
    <property type="evidence" value="ECO:0007669"/>
    <property type="project" value="InterPro"/>
</dbReference>
<dbReference type="InterPro" id="IPR014485">
    <property type="entry name" value="Pesterase_C1039"/>
</dbReference>
<dbReference type="Proteomes" id="UP001362999">
    <property type="component" value="Unassembled WGS sequence"/>
</dbReference>
<dbReference type="InterPro" id="IPR036907">
    <property type="entry name" value="5'-Nucleotdase_C_sf"/>
</dbReference>
<feature type="domain" description="Calcineurin-like phosphoesterase" evidence="2">
    <location>
        <begin position="50"/>
        <end position="302"/>
    </location>
</feature>
<dbReference type="SUPFAM" id="SSF56300">
    <property type="entry name" value="Metallo-dependent phosphatases"/>
    <property type="match status" value="1"/>
</dbReference>
<keyword evidence="1" id="KW-0732">Signal</keyword>
<protein>
    <submittedName>
        <fullName evidence="4">Metallo-dependent phosphatase-like protein</fullName>
    </submittedName>
</protein>
<dbReference type="InterPro" id="IPR006179">
    <property type="entry name" value="5_nucleotidase/apyrase"/>
</dbReference>
<dbReference type="Gene3D" id="3.90.780.10">
    <property type="entry name" value="5'-Nucleotidase, C-terminal domain"/>
    <property type="match status" value="2"/>
</dbReference>
<accession>A0AAW0DV61</accession>
<dbReference type="GO" id="GO:0005829">
    <property type="term" value="C:cytosol"/>
    <property type="evidence" value="ECO:0007669"/>
    <property type="project" value="TreeGrafter"/>
</dbReference>
<evidence type="ECO:0000256" key="1">
    <source>
        <dbReference type="SAM" id="SignalP"/>
    </source>
</evidence>
<dbReference type="InterPro" id="IPR004843">
    <property type="entry name" value="Calcineurin-like_PHP"/>
</dbReference>
<dbReference type="PANTHER" id="PTHR11575:SF22">
    <property type="entry name" value="ADL392WP"/>
    <property type="match status" value="1"/>
</dbReference>
<gene>
    <name evidence="4" type="ORF">R3P38DRAFT_3169986</name>
</gene>
<dbReference type="InterPro" id="IPR029052">
    <property type="entry name" value="Metallo-depent_PP-like"/>
</dbReference>
<name>A0AAW0DV61_9AGAR</name>
<proteinExistence type="predicted"/>
<dbReference type="SUPFAM" id="SSF55816">
    <property type="entry name" value="5'-nucleotidase (syn. UDP-sugar hydrolase), C-terminal domain"/>
    <property type="match status" value="1"/>
</dbReference>
<comment type="caution">
    <text evidence="4">The sequence shown here is derived from an EMBL/GenBank/DDBJ whole genome shotgun (WGS) entry which is preliminary data.</text>
</comment>
<dbReference type="AlphaFoldDB" id="A0AAW0DV61"/>
<dbReference type="PIRSF" id="PIRSF017316">
    <property type="entry name" value="Pesterase_C1039"/>
    <property type="match status" value="1"/>
</dbReference>
<feature type="chain" id="PRO_5043721068" evidence="1">
    <location>
        <begin position="19"/>
        <end position="634"/>
    </location>
</feature>
<organism evidence="4 5">
    <name type="scientific">Favolaschia claudopus</name>
    <dbReference type="NCBI Taxonomy" id="2862362"/>
    <lineage>
        <taxon>Eukaryota</taxon>
        <taxon>Fungi</taxon>
        <taxon>Dikarya</taxon>
        <taxon>Basidiomycota</taxon>
        <taxon>Agaricomycotina</taxon>
        <taxon>Agaricomycetes</taxon>
        <taxon>Agaricomycetidae</taxon>
        <taxon>Agaricales</taxon>
        <taxon>Marasmiineae</taxon>
        <taxon>Mycenaceae</taxon>
        <taxon>Favolaschia</taxon>
    </lineage>
</organism>
<dbReference type="Gene3D" id="3.60.21.10">
    <property type="match status" value="1"/>
</dbReference>
<feature type="signal peptide" evidence="1">
    <location>
        <begin position="1"/>
        <end position="18"/>
    </location>
</feature>